<dbReference type="Proteomes" id="UP000001640">
    <property type="component" value="Chromosome 7"/>
</dbReference>
<dbReference type="InterPro" id="IPR019327">
    <property type="entry name" value="WKF"/>
</dbReference>
<protein>
    <recommendedName>
        <fullName evidence="2">WKF domain-containing protein</fullName>
    </recommendedName>
</protein>
<feature type="region of interest" description="Disordered" evidence="1">
    <location>
        <begin position="212"/>
        <end position="250"/>
    </location>
</feature>
<feature type="compositionally biased region" description="Acidic residues" evidence="1">
    <location>
        <begin position="225"/>
        <end position="236"/>
    </location>
</feature>
<feature type="compositionally biased region" description="Basic and acidic residues" evidence="1">
    <location>
        <begin position="73"/>
        <end position="86"/>
    </location>
</feature>
<name>G0VIG8_NAUCA</name>
<dbReference type="KEGG" id="ncs:NCAS_0G03160"/>
<dbReference type="OrthoDB" id="10261563at2759"/>
<gene>
    <name evidence="3" type="primary">NCAS0G03160</name>
    <name evidence="3" type="ordered locus">NCAS_0G03160</name>
</gene>
<dbReference type="HOGENOM" id="CLU_086740_0_0_1"/>
<dbReference type="PANTHER" id="PTHR22306:SF2">
    <property type="entry name" value="CHROMOSOME 7 OPEN READING FRAME 50"/>
    <property type="match status" value="1"/>
</dbReference>
<evidence type="ECO:0000256" key="1">
    <source>
        <dbReference type="SAM" id="MobiDB-lite"/>
    </source>
</evidence>
<reference evidence="3 4" key="1">
    <citation type="journal article" date="2011" name="Proc. Natl. Acad. Sci. U.S.A.">
        <title>Evolutionary erosion of yeast sex chromosomes by mating-type switching accidents.</title>
        <authorList>
            <person name="Gordon J.L."/>
            <person name="Armisen D."/>
            <person name="Proux-Wera E."/>
            <person name="Oheigeartaigh S.S."/>
            <person name="Byrne K.P."/>
            <person name="Wolfe K.H."/>
        </authorList>
    </citation>
    <scope>NUCLEOTIDE SEQUENCE [LARGE SCALE GENOMIC DNA]</scope>
    <source>
        <strain evidence="4">ATCC 76901 / BCRC 22586 / CBS 4309 / NBRC 1992 / NRRL Y-12630</strain>
    </source>
</reference>
<feature type="compositionally biased region" description="Polar residues" evidence="1">
    <location>
        <begin position="54"/>
        <end position="71"/>
    </location>
</feature>
<feature type="compositionally biased region" description="Polar residues" evidence="1">
    <location>
        <begin position="32"/>
        <end position="42"/>
    </location>
</feature>
<dbReference type="OMA" id="ISKWNTQ"/>
<feature type="region of interest" description="Disordered" evidence="1">
    <location>
        <begin position="19"/>
        <end position="86"/>
    </location>
</feature>
<evidence type="ECO:0000313" key="3">
    <source>
        <dbReference type="EMBL" id="CCC71203.1"/>
    </source>
</evidence>
<dbReference type="RefSeq" id="XP_003677555.1">
    <property type="nucleotide sequence ID" value="XM_003677507.1"/>
</dbReference>
<dbReference type="InParanoid" id="G0VIG8"/>
<feature type="domain" description="WKF" evidence="2">
    <location>
        <begin position="96"/>
        <end position="190"/>
    </location>
</feature>
<dbReference type="Pfam" id="PF10180">
    <property type="entry name" value="WKF"/>
    <property type="match status" value="1"/>
</dbReference>
<dbReference type="STRING" id="1064592.G0VIG8"/>
<proteinExistence type="predicted"/>
<dbReference type="EMBL" id="HE576758">
    <property type="protein sequence ID" value="CCC71203.1"/>
    <property type="molecule type" value="Genomic_DNA"/>
</dbReference>
<dbReference type="GeneID" id="96904868"/>
<reference key="2">
    <citation type="submission" date="2011-08" db="EMBL/GenBank/DDBJ databases">
        <title>Genome sequence of Naumovozyma castellii.</title>
        <authorList>
            <person name="Gordon J.L."/>
            <person name="Armisen D."/>
            <person name="Proux-Wera E."/>
            <person name="OhEigeartaigh S.S."/>
            <person name="Byrne K.P."/>
            <person name="Wolfe K.H."/>
        </authorList>
    </citation>
    <scope>NUCLEOTIDE SEQUENCE</scope>
    <source>
        <strain>Type strain:CBS 4309</strain>
    </source>
</reference>
<sequence>MSAEHIPAWRKIAIKKKLDLEKGNDTTEDPLNVTTHLATGSLSKKEKKRIIKGESSTNNTKNKVSKPSKTGASKREKLPKEERESKKNKVLKDQLRYLIEFYRKKAELELPKELYELENVRINYPESSKDVMDDATGVVEIWKFSKQKQNWLIKHFFNLDEVPSEYNDLLITYFKDLQGRSKDDLSKRCFDKVNEWNEYMAKEDERIAAIVNGDEQGEKDSEKQPEEDEKKEDEVEADKKEEPELVMPNKDVVKRSHQLLKIWCNSEDDLSNIELKNFSA</sequence>
<dbReference type="eggNOG" id="KOG4829">
    <property type="taxonomic scope" value="Eukaryota"/>
</dbReference>
<evidence type="ECO:0000259" key="2">
    <source>
        <dbReference type="Pfam" id="PF10180"/>
    </source>
</evidence>
<dbReference type="GO" id="GO:0005730">
    <property type="term" value="C:nucleolus"/>
    <property type="evidence" value="ECO:0007669"/>
    <property type="project" value="EnsemblFungi"/>
</dbReference>
<keyword evidence="4" id="KW-1185">Reference proteome</keyword>
<accession>G0VIG8</accession>
<dbReference type="PANTHER" id="PTHR22306">
    <property type="entry name" value="CHROMOSOME 7 OPEN READING FRAME 50"/>
    <property type="match status" value="1"/>
</dbReference>
<evidence type="ECO:0000313" key="4">
    <source>
        <dbReference type="Proteomes" id="UP000001640"/>
    </source>
</evidence>
<dbReference type="FunCoup" id="G0VIG8">
    <property type="interactions" value="240"/>
</dbReference>
<dbReference type="GO" id="GO:0000470">
    <property type="term" value="P:maturation of LSU-rRNA"/>
    <property type="evidence" value="ECO:0007669"/>
    <property type="project" value="EnsemblFungi"/>
</dbReference>
<organism evidence="3 4">
    <name type="scientific">Naumovozyma castellii</name>
    <name type="common">Yeast</name>
    <name type="synonym">Saccharomyces castellii</name>
    <dbReference type="NCBI Taxonomy" id="27288"/>
    <lineage>
        <taxon>Eukaryota</taxon>
        <taxon>Fungi</taxon>
        <taxon>Dikarya</taxon>
        <taxon>Ascomycota</taxon>
        <taxon>Saccharomycotina</taxon>
        <taxon>Saccharomycetes</taxon>
        <taxon>Saccharomycetales</taxon>
        <taxon>Saccharomycetaceae</taxon>
        <taxon>Naumovozyma</taxon>
    </lineage>
</organism>
<dbReference type="AlphaFoldDB" id="G0VIG8"/>
<dbReference type="GO" id="GO:0003723">
    <property type="term" value="F:RNA binding"/>
    <property type="evidence" value="ECO:0007669"/>
    <property type="project" value="EnsemblFungi"/>
</dbReference>